<feature type="domain" description="HMA" evidence="1">
    <location>
        <begin position="2"/>
        <end position="68"/>
    </location>
</feature>
<evidence type="ECO:0000313" key="3">
    <source>
        <dbReference type="Proteomes" id="UP000195437"/>
    </source>
</evidence>
<proteinExistence type="predicted"/>
<dbReference type="OrthoDB" id="9813965at2"/>
<accession>A0A1Y0IT16</accession>
<dbReference type="EMBL" id="CP021434">
    <property type="protein sequence ID" value="ARU62946.1"/>
    <property type="molecule type" value="Genomic_DNA"/>
</dbReference>
<dbReference type="InterPro" id="IPR036163">
    <property type="entry name" value="HMA_dom_sf"/>
</dbReference>
<evidence type="ECO:0000313" key="2">
    <source>
        <dbReference type="EMBL" id="ARU62946.1"/>
    </source>
</evidence>
<dbReference type="InterPro" id="IPR006121">
    <property type="entry name" value="HMA_dom"/>
</dbReference>
<dbReference type="Pfam" id="PF00403">
    <property type="entry name" value="HMA"/>
    <property type="match status" value="1"/>
</dbReference>
<dbReference type="SUPFAM" id="SSF55008">
    <property type="entry name" value="HMA, heavy metal-associated domain"/>
    <property type="match status" value="1"/>
</dbReference>
<dbReference type="Gene3D" id="3.30.70.100">
    <property type="match status" value="1"/>
</dbReference>
<dbReference type="PROSITE" id="PS50846">
    <property type="entry name" value="HMA_2"/>
    <property type="match status" value="1"/>
</dbReference>
<sequence length="70" mass="7793">MATQKMVIRGMKQPVDGEKVGHALRQVWGIQEVALNFHDGEVTVKYDEQAASPQDFQQAIVDCGFDTTVE</sequence>
<reference evidence="3" key="1">
    <citation type="submission" date="2017-05" db="EMBL/GenBank/DDBJ databases">
        <authorList>
            <person name="Sung H."/>
        </authorList>
    </citation>
    <scope>NUCLEOTIDE SEQUENCE [LARGE SCALE GENOMIC DNA]</scope>
    <source>
        <strain evidence="3">AR23208</strain>
    </source>
</reference>
<evidence type="ECO:0000259" key="1">
    <source>
        <dbReference type="PROSITE" id="PS50846"/>
    </source>
</evidence>
<protein>
    <recommendedName>
        <fullName evidence="1">HMA domain-containing protein</fullName>
    </recommendedName>
</protein>
<dbReference type="GO" id="GO:0046872">
    <property type="term" value="F:metal ion binding"/>
    <property type="evidence" value="ECO:0007669"/>
    <property type="project" value="InterPro"/>
</dbReference>
<dbReference type="RefSeq" id="WP_087458296.1">
    <property type="nucleotide sequence ID" value="NZ_CP021434.1"/>
</dbReference>
<dbReference type="Proteomes" id="UP000195437">
    <property type="component" value="Chromosome"/>
</dbReference>
<keyword evidence="3" id="KW-1185">Reference proteome</keyword>
<gene>
    <name evidence="2" type="ORF">CBW65_19635</name>
</gene>
<dbReference type="KEGG" id="tum:CBW65_19635"/>
<dbReference type="CDD" id="cd00371">
    <property type="entry name" value="HMA"/>
    <property type="match status" value="1"/>
</dbReference>
<dbReference type="AlphaFoldDB" id="A0A1Y0IT16"/>
<name>A0A1Y0IT16_9BACL</name>
<organism evidence="2 3">
    <name type="scientific">Tumebacillus avium</name>
    <dbReference type="NCBI Taxonomy" id="1903704"/>
    <lineage>
        <taxon>Bacteria</taxon>
        <taxon>Bacillati</taxon>
        <taxon>Bacillota</taxon>
        <taxon>Bacilli</taxon>
        <taxon>Bacillales</taxon>
        <taxon>Alicyclobacillaceae</taxon>
        <taxon>Tumebacillus</taxon>
    </lineage>
</organism>